<dbReference type="EMBL" id="SAWY01000002">
    <property type="protein sequence ID" value="TPH18973.1"/>
    <property type="molecule type" value="Genomic_DNA"/>
</dbReference>
<comment type="caution">
    <text evidence="2">The sequence shown here is derived from an EMBL/GenBank/DDBJ whole genome shotgun (WGS) entry which is preliminary data.</text>
</comment>
<sequence>MMVYIRMRHNFFIRHPHQGFTLIEVLIASVILFAIITLLYQAIAQSTHSSDIARKNLEINSVMPLITGKIKSQLSGRFFQVQNSGEGELLGINYIWHAEQLQKKPLRQSFADQDFENYTNIFLWQVSLTLHSHSKNQTIRYQEVSWR</sequence>
<evidence type="ECO:0000256" key="1">
    <source>
        <dbReference type="SAM" id="Phobius"/>
    </source>
</evidence>
<dbReference type="PROSITE" id="PS00409">
    <property type="entry name" value="PROKAR_NTER_METHYL"/>
    <property type="match status" value="1"/>
</dbReference>
<evidence type="ECO:0000313" key="2">
    <source>
        <dbReference type="EMBL" id="TPH18973.1"/>
    </source>
</evidence>
<dbReference type="AlphaFoldDB" id="A0A502LA97"/>
<keyword evidence="1" id="KW-0472">Membrane</keyword>
<dbReference type="NCBIfam" id="TIGR02532">
    <property type="entry name" value="IV_pilin_GFxxxE"/>
    <property type="match status" value="1"/>
</dbReference>
<dbReference type="InterPro" id="IPR012902">
    <property type="entry name" value="N_methyl_site"/>
</dbReference>
<feature type="transmembrane region" description="Helical" evidence="1">
    <location>
        <begin position="20"/>
        <end position="40"/>
    </location>
</feature>
<organism evidence="2 3">
    <name type="scientific">Litorilituus lipolyticus</name>
    <dbReference type="NCBI Taxonomy" id="2491017"/>
    <lineage>
        <taxon>Bacteria</taxon>
        <taxon>Pseudomonadati</taxon>
        <taxon>Pseudomonadota</taxon>
        <taxon>Gammaproteobacteria</taxon>
        <taxon>Alteromonadales</taxon>
        <taxon>Colwelliaceae</taxon>
        <taxon>Litorilituus</taxon>
    </lineage>
</organism>
<evidence type="ECO:0000313" key="3">
    <source>
        <dbReference type="Proteomes" id="UP000315303"/>
    </source>
</evidence>
<reference evidence="2 3" key="1">
    <citation type="submission" date="2019-01" db="EMBL/GenBank/DDBJ databases">
        <title>Litorilituus lipolytica sp. nov., isolated from intertidal sand of the Yellow Sea in China.</title>
        <authorList>
            <person name="Liu A."/>
        </authorList>
    </citation>
    <scope>NUCLEOTIDE SEQUENCE [LARGE SCALE GENOMIC DNA]</scope>
    <source>
        <strain evidence="2 3">RZ04</strain>
    </source>
</reference>
<proteinExistence type="predicted"/>
<keyword evidence="1" id="KW-1133">Transmembrane helix</keyword>
<gene>
    <name evidence="2" type="ORF">EPA86_01365</name>
</gene>
<accession>A0A502LA97</accession>
<protein>
    <submittedName>
        <fullName evidence="2">Prepilin-type N-terminal cleavage/methylation domain-containing protein</fullName>
    </submittedName>
</protein>
<dbReference type="OrthoDB" id="5772040at2"/>
<dbReference type="Proteomes" id="UP000315303">
    <property type="component" value="Unassembled WGS sequence"/>
</dbReference>
<keyword evidence="3" id="KW-1185">Reference proteome</keyword>
<name>A0A502LA97_9GAMM</name>
<keyword evidence="1" id="KW-0812">Transmembrane</keyword>
<dbReference type="Pfam" id="PF07963">
    <property type="entry name" value="N_methyl"/>
    <property type="match status" value="1"/>
</dbReference>